<accession>A0ABQ8VJ16</accession>
<protein>
    <submittedName>
        <fullName evidence="1">Uncharacterized protein</fullName>
    </submittedName>
</protein>
<evidence type="ECO:0000313" key="1">
    <source>
        <dbReference type="EMBL" id="KAJ4495625.1"/>
    </source>
</evidence>
<dbReference type="Proteomes" id="UP001150217">
    <property type="component" value="Unassembled WGS sequence"/>
</dbReference>
<keyword evidence="2" id="KW-1185">Reference proteome</keyword>
<dbReference type="EMBL" id="JANVFT010000029">
    <property type="protein sequence ID" value="KAJ4495625.1"/>
    <property type="molecule type" value="Genomic_DNA"/>
</dbReference>
<evidence type="ECO:0000313" key="2">
    <source>
        <dbReference type="Proteomes" id="UP001150217"/>
    </source>
</evidence>
<reference evidence="1" key="1">
    <citation type="submission" date="2022-08" db="EMBL/GenBank/DDBJ databases">
        <title>A Global Phylogenomic Analysis of the Shiitake Genus Lentinula.</title>
        <authorList>
            <consortium name="DOE Joint Genome Institute"/>
            <person name="Sierra-Patev S."/>
            <person name="Min B."/>
            <person name="Naranjo-Ortiz M."/>
            <person name="Looney B."/>
            <person name="Konkel Z."/>
            <person name="Slot J.C."/>
            <person name="Sakamoto Y."/>
            <person name="Steenwyk J.L."/>
            <person name="Rokas A."/>
            <person name="Carro J."/>
            <person name="Camarero S."/>
            <person name="Ferreira P."/>
            <person name="Molpeceres G."/>
            <person name="Ruiz-Duenas F.J."/>
            <person name="Serrano A."/>
            <person name="Henrissat B."/>
            <person name="Drula E."/>
            <person name="Hughes K.W."/>
            <person name="Mata J.L."/>
            <person name="Ishikawa N.K."/>
            <person name="Vargas-Isla R."/>
            <person name="Ushijima S."/>
            <person name="Smith C.A."/>
            <person name="Ahrendt S."/>
            <person name="Andreopoulos W."/>
            <person name="He G."/>
            <person name="Labutti K."/>
            <person name="Lipzen A."/>
            <person name="Ng V."/>
            <person name="Riley R."/>
            <person name="Sandor L."/>
            <person name="Barry K."/>
            <person name="Martinez A.T."/>
            <person name="Xiao Y."/>
            <person name="Gibbons J.G."/>
            <person name="Terashima K."/>
            <person name="Grigoriev I.V."/>
            <person name="Hibbett D.S."/>
        </authorList>
    </citation>
    <scope>NUCLEOTIDE SEQUENCE</scope>
    <source>
        <strain evidence="1">RHP3577 ss4</strain>
    </source>
</reference>
<gene>
    <name evidence="1" type="ORF">C8R41DRAFT_827400</name>
</gene>
<comment type="caution">
    <text evidence="1">The sequence shown here is derived from an EMBL/GenBank/DDBJ whole genome shotgun (WGS) entry which is preliminary data.</text>
</comment>
<name>A0ABQ8VJ16_9AGAR</name>
<organism evidence="1 2">
    <name type="scientific">Lentinula lateritia</name>
    <dbReference type="NCBI Taxonomy" id="40482"/>
    <lineage>
        <taxon>Eukaryota</taxon>
        <taxon>Fungi</taxon>
        <taxon>Dikarya</taxon>
        <taxon>Basidiomycota</taxon>
        <taxon>Agaricomycotina</taxon>
        <taxon>Agaricomycetes</taxon>
        <taxon>Agaricomycetidae</taxon>
        <taxon>Agaricales</taxon>
        <taxon>Marasmiineae</taxon>
        <taxon>Omphalotaceae</taxon>
        <taxon>Lentinula</taxon>
    </lineage>
</organism>
<sequence>MSRPPVLDSFNPFAVHPFTNSACLAPHNKPHNPSETMSEANISPPQVIFPIPQRVSTQNFLSVQNSKPKPVFVPFRKETVSPELYVRHPDRKWN</sequence>
<proteinExistence type="predicted"/>